<protein>
    <submittedName>
        <fullName evidence="1">Uncharacterized protein</fullName>
    </submittedName>
</protein>
<reference evidence="1" key="1">
    <citation type="submission" date="2020-10" db="EMBL/GenBank/DDBJ databases">
        <authorList>
            <person name="Gilroy R."/>
        </authorList>
    </citation>
    <scope>NUCLEOTIDE SEQUENCE</scope>
    <source>
        <strain evidence="1">CHK195-15760</strain>
    </source>
</reference>
<comment type="caution">
    <text evidence="1">The sequence shown here is derived from an EMBL/GenBank/DDBJ whole genome shotgun (WGS) entry which is preliminary data.</text>
</comment>
<dbReference type="Proteomes" id="UP000824093">
    <property type="component" value="Unassembled WGS sequence"/>
</dbReference>
<proteinExistence type="predicted"/>
<evidence type="ECO:0000313" key="2">
    <source>
        <dbReference type="Proteomes" id="UP000824093"/>
    </source>
</evidence>
<name>A0A9D1M234_9FIRM</name>
<organism evidence="1 2">
    <name type="scientific">Candidatus Merdicola faecigallinarum</name>
    <dbReference type="NCBI Taxonomy" id="2840862"/>
    <lineage>
        <taxon>Bacteria</taxon>
        <taxon>Bacillati</taxon>
        <taxon>Bacillota</taxon>
        <taxon>Clostridia</taxon>
        <taxon>Candidatus Merdicola</taxon>
    </lineage>
</organism>
<dbReference type="AlphaFoldDB" id="A0A9D1M234"/>
<dbReference type="EMBL" id="DVNH01000049">
    <property type="protein sequence ID" value="HIU52244.1"/>
    <property type="molecule type" value="Genomic_DNA"/>
</dbReference>
<sequence>MKNAKKIELGIGFVTGRPNACQIINKYYRTIVEQAKRYNENVNVTIFILYDINYQQTGKEEFYIIHPEVYKDINIKYITPENIEEDKKILKGRYGFTTKEAEFILGYGHSKGRNTLMYYALKRRMDYLLFWDDDEYPVACVKEENGQIQWIPQDNIIKHLENIKAADVSVGYHCGYISPIPYMELNEEIEEKIFKSYIEAISNELVEWDNIKRIMQKNNGVTYADPDIARGEGKYEIGLEKGSKWVAGSTLCLNLKRIENIPAFYNPPGARGEDTFFSMMLDNCKVIKTPVYHFHDGFLKFTSIMSGKFPKKLRKIEPKDENVASRFYKASVGWLKYKPLLLYIRNKKEYKFEINKIRENLQVSIPVMNEIFKDQSFESLLEILNTYDENVQKHYKEFQETNRIWTKIKSNIVNL</sequence>
<reference evidence="1" key="2">
    <citation type="journal article" date="2021" name="PeerJ">
        <title>Extensive microbial diversity within the chicken gut microbiome revealed by metagenomics and culture.</title>
        <authorList>
            <person name="Gilroy R."/>
            <person name="Ravi A."/>
            <person name="Getino M."/>
            <person name="Pursley I."/>
            <person name="Horton D.L."/>
            <person name="Alikhan N.F."/>
            <person name="Baker D."/>
            <person name="Gharbi K."/>
            <person name="Hall N."/>
            <person name="Watson M."/>
            <person name="Adriaenssens E.M."/>
            <person name="Foster-Nyarko E."/>
            <person name="Jarju S."/>
            <person name="Secka A."/>
            <person name="Antonio M."/>
            <person name="Oren A."/>
            <person name="Chaudhuri R.R."/>
            <person name="La Ragione R."/>
            <person name="Hildebrand F."/>
            <person name="Pallen M.J."/>
        </authorList>
    </citation>
    <scope>NUCLEOTIDE SEQUENCE</scope>
    <source>
        <strain evidence="1">CHK195-15760</strain>
    </source>
</reference>
<evidence type="ECO:0000313" key="1">
    <source>
        <dbReference type="EMBL" id="HIU52244.1"/>
    </source>
</evidence>
<accession>A0A9D1M234</accession>
<gene>
    <name evidence="1" type="ORF">IAB70_06510</name>
</gene>